<sequence length="439" mass="46708">MFFQPEVETRDPAAQRARDDAALRRQLGYLFDRSPFYAGKLRAAGFGDAAACGGIETLPRLPFTEKDEIRRSQAEAPPFGTHLAADPAALARIYSTSGTTGDPCYMPVTATDLASWIEISSRSYTATGLRRGMRAVSTYNAGPFVAGAALDTIASLGVCHIPVGTGNTQRLIRALQLLKPEALLCTPSYALHLAEVLAERGIAADRLGVRRICVAGEPGGGEAEIRNRLEAAFGARLCEAMGIGDVSISLWGECDAQQGMHFAGGDHVHVELVDPATGEPVEKTDGATGELVYTALTREAVPLLRFRSRDHVVWWNAPCACGRTTPRVRCIGRTDDLVIVRGVNVFPTALRSVVAGFVPQVSGAIMIRPRARGVRQEPPLPVQVELGPGIAPPPGGLAAAIEAAIRTTLVVTAPVTLVPHGSLGRSEYKTKLLDFSDAE</sequence>
<accession>A0A317FG47</accession>
<dbReference type="InterPro" id="IPR042099">
    <property type="entry name" value="ANL_N_sf"/>
</dbReference>
<dbReference type="OrthoDB" id="580775at2"/>
<evidence type="ECO:0000313" key="3">
    <source>
        <dbReference type="EMBL" id="PWS38041.1"/>
    </source>
</evidence>
<dbReference type="SUPFAM" id="SSF56801">
    <property type="entry name" value="Acetyl-CoA synthetase-like"/>
    <property type="match status" value="1"/>
</dbReference>
<dbReference type="InterPro" id="IPR045851">
    <property type="entry name" value="AMP-bd_C_sf"/>
</dbReference>
<dbReference type="InterPro" id="IPR028154">
    <property type="entry name" value="AMP-dep_Lig_C"/>
</dbReference>
<dbReference type="Proteomes" id="UP000245765">
    <property type="component" value="Unassembled WGS sequence"/>
</dbReference>
<dbReference type="Gene3D" id="3.30.300.30">
    <property type="match status" value="1"/>
</dbReference>
<keyword evidence="4" id="KW-1185">Reference proteome</keyword>
<dbReference type="InterPro" id="IPR000873">
    <property type="entry name" value="AMP-dep_synth/lig_dom"/>
</dbReference>
<comment type="caution">
    <text evidence="3">The sequence shown here is derived from an EMBL/GenBank/DDBJ whole genome shotgun (WGS) entry which is preliminary data.</text>
</comment>
<dbReference type="EMBL" id="QGNA01000001">
    <property type="protein sequence ID" value="PWS38041.1"/>
    <property type="molecule type" value="Genomic_DNA"/>
</dbReference>
<dbReference type="Pfam" id="PF14535">
    <property type="entry name" value="AMP-binding_C_2"/>
    <property type="match status" value="1"/>
</dbReference>
<name>A0A317FG47_9PROT</name>
<evidence type="ECO:0000259" key="1">
    <source>
        <dbReference type="Pfam" id="PF00501"/>
    </source>
</evidence>
<dbReference type="Pfam" id="PF00501">
    <property type="entry name" value="AMP-binding"/>
    <property type="match status" value="1"/>
</dbReference>
<feature type="domain" description="AMP-dependent synthetase/ligase" evidence="1">
    <location>
        <begin position="79"/>
        <end position="293"/>
    </location>
</feature>
<organism evidence="3 4">
    <name type="scientific">Falsiroseomonas bella</name>
    <dbReference type="NCBI Taxonomy" id="2184016"/>
    <lineage>
        <taxon>Bacteria</taxon>
        <taxon>Pseudomonadati</taxon>
        <taxon>Pseudomonadota</taxon>
        <taxon>Alphaproteobacteria</taxon>
        <taxon>Acetobacterales</taxon>
        <taxon>Roseomonadaceae</taxon>
        <taxon>Falsiroseomonas</taxon>
    </lineage>
</organism>
<feature type="domain" description="AMP-dependent ligase C-terminal" evidence="2">
    <location>
        <begin position="342"/>
        <end position="431"/>
    </location>
</feature>
<evidence type="ECO:0000259" key="2">
    <source>
        <dbReference type="Pfam" id="PF14535"/>
    </source>
</evidence>
<dbReference type="AlphaFoldDB" id="A0A317FG47"/>
<protein>
    <submittedName>
        <fullName evidence="3">Phenylacetate--CoA ligase</fullName>
    </submittedName>
</protein>
<proteinExistence type="predicted"/>
<evidence type="ECO:0000313" key="4">
    <source>
        <dbReference type="Proteomes" id="UP000245765"/>
    </source>
</evidence>
<dbReference type="GO" id="GO:0016874">
    <property type="term" value="F:ligase activity"/>
    <property type="evidence" value="ECO:0007669"/>
    <property type="project" value="UniProtKB-KW"/>
</dbReference>
<gene>
    <name evidence="3" type="ORF">DFH01_01650</name>
</gene>
<dbReference type="PANTHER" id="PTHR43845:SF1">
    <property type="entry name" value="BLR5969 PROTEIN"/>
    <property type="match status" value="1"/>
</dbReference>
<reference evidence="4" key="1">
    <citation type="submission" date="2018-05" db="EMBL/GenBank/DDBJ databases">
        <authorList>
            <person name="Du Z."/>
            <person name="Wang X."/>
        </authorList>
    </citation>
    <scope>NUCLEOTIDE SEQUENCE [LARGE SCALE GENOMIC DNA]</scope>
    <source>
        <strain evidence="4">CQN31</strain>
    </source>
</reference>
<dbReference type="Gene3D" id="3.40.50.12780">
    <property type="entry name" value="N-terminal domain of ligase-like"/>
    <property type="match status" value="1"/>
</dbReference>
<keyword evidence="3" id="KW-0436">Ligase</keyword>
<dbReference type="PANTHER" id="PTHR43845">
    <property type="entry name" value="BLR5969 PROTEIN"/>
    <property type="match status" value="1"/>
</dbReference>